<name>A0A0N1PCS1_LEPSE</name>
<keyword evidence="2 3" id="KW-0862">Zinc</keyword>
<organism evidence="6 7">
    <name type="scientific">Leptomonas seymouri</name>
    <dbReference type="NCBI Taxonomy" id="5684"/>
    <lineage>
        <taxon>Eukaryota</taxon>
        <taxon>Discoba</taxon>
        <taxon>Euglenozoa</taxon>
        <taxon>Kinetoplastea</taxon>
        <taxon>Metakinetoplastina</taxon>
        <taxon>Trypanosomatida</taxon>
        <taxon>Trypanosomatidae</taxon>
        <taxon>Leishmaniinae</taxon>
        <taxon>Leptomonas</taxon>
    </lineage>
</organism>
<protein>
    <recommendedName>
        <fullName evidence="5">LIM zinc-binding domain-containing protein</fullName>
    </recommendedName>
</protein>
<dbReference type="SMART" id="SM00132">
    <property type="entry name" value="LIM"/>
    <property type="match status" value="1"/>
</dbReference>
<keyword evidence="3" id="KW-0440">LIM domain</keyword>
<evidence type="ECO:0000256" key="4">
    <source>
        <dbReference type="SAM" id="MobiDB-lite"/>
    </source>
</evidence>
<dbReference type="Gene3D" id="2.10.110.10">
    <property type="entry name" value="Cysteine Rich Protein"/>
    <property type="match status" value="1"/>
</dbReference>
<keyword evidence="1 3" id="KW-0479">Metal-binding</keyword>
<dbReference type="AlphaFoldDB" id="A0A0N1PCS1"/>
<accession>A0A0N1PCS1</accession>
<feature type="region of interest" description="Disordered" evidence="4">
    <location>
        <begin position="35"/>
        <end position="81"/>
    </location>
</feature>
<dbReference type="Pfam" id="PF00412">
    <property type="entry name" value="LIM"/>
    <property type="match status" value="1"/>
</dbReference>
<dbReference type="CDD" id="cd08368">
    <property type="entry name" value="LIM"/>
    <property type="match status" value="1"/>
</dbReference>
<dbReference type="Proteomes" id="UP000038009">
    <property type="component" value="Unassembled WGS sequence"/>
</dbReference>
<feature type="domain" description="LIM zinc-binding" evidence="5">
    <location>
        <begin position="167"/>
        <end position="228"/>
    </location>
</feature>
<comment type="caution">
    <text evidence="6">The sequence shown here is derived from an EMBL/GenBank/DDBJ whole genome shotgun (WGS) entry which is preliminary data.</text>
</comment>
<evidence type="ECO:0000256" key="2">
    <source>
        <dbReference type="ARBA" id="ARBA00022833"/>
    </source>
</evidence>
<evidence type="ECO:0000313" key="6">
    <source>
        <dbReference type="EMBL" id="KPI86048.1"/>
    </source>
</evidence>
<feature type="region of interest" description="Disordered" evidence="4">
    <location>
        <begin position="1"/>
        <end position="20"/>
    </location>
</feature>
<reference evidence="6 7" key="1">
    <citation type="journal article" date="2015" name="PLoS Pathog.">
        <title>Leptomonas seymouri: Adaptations to the Dixenous Life Cycle Analyzed by Genome Sequencing, Transcriptome Profiling and Co-infection with Leishmania donovani.</title>
        <authorList>
            <person name="Kraeva N."/>
            <person name="Butenko A."/>
            <person name="Hlavacova J."/>
            <person name="Kostygov A."/>
            <person name="Myskova J."/>
            <person name="Grybchuk D."/>
            <person name="Lestinova T."/>
            <person name="Votypka J."/>
            <person name="Volf P."/>
            <person name="Opperdoes F."/>
            <person name="Flegontov P."/>
            <person name="Lukes J."/>
            <person name="Yurchenko V."/>
        </authorList>
    </citation>
    <scope>NUCLEOTIDE SEQUENCE [LARGE SCALE GENOMIC DNA]</scope>
    <source>
        <strain evidence="6 7">ATCC 30220</strain>
    </source>
</reference>
<proteinExistence type="predicted"/>
<dbReference type="OMA" id="FHEGCLH"/>
<keyword evidence="7" id="KW-1185">Reference proteome</keyword>
<gene>
    <name evidence="6" type="ORF">ABL78_4886</name>
</gene>
<dbReference type="GO" id="GO:0046872">
    <property type="term" value="F:metal ion binding"/>
    <property type="evidence" value="ECO:0007669"/>
    <property type="project" value="UniProtKB-KW"/>
</dbReference>
<dbReference type="OrthoDB" id="249790at2759"/>
<dbReference type="VEuPathDB" id="TriTrypDB:Lsey_0151_0060"/>
<sequence>METSVEQTAVPEDAAAATDATVAVAQEQLPDDLMQPIPLDAMQSPEMQPAAEDEPHHEEEAALQPPEVALTPSPQPSTKTFKPAETGVVAKRLSRSGRQVIREASIRADQLGSRSAAVDGACASMIIPISLNAQYKTIPEEYTEFRAKNRVRSSYRGPVFTVEDVCVACHTCGGPVDPVTRVPVGSLFFHVNCLQCYLCGRREGTAGHYVQVDRQAVCSECAARGYDWWVSRQEALSRGIIFGAIQGDVYDAMDAHDRGERGLVRLSRSARSASSCAVRRKSSAVPAGAAGAVVDASTLNRPTVPGALPPSLNIRPVHNTRNTGRRSFALMERQQYYTQSDNNLLMRVPDARPRTGSAAKRLSKTGKAKNAMTYAEQQRITAPRGSTSFAS</sequence>
<dbReference type="EMBL" id="LJSK01000151">
    <property type="protein sequence ID" value="KPI86048.1"/>
    <property type="molecule type" value="Genomic_DNA"/>
</dbReference>
<dbReference type="PROSITE" id="PS50023">
    <property type="entry name" value="LIM_DOMAIN_2"/>
    <property type="match status" value="1"/>
</dbReference>
<evidence type="ECO:0000256" key="1">
    <source>
        <dbReference type="ARBA" id="ARBA00022723"/>
    </source>
</evidence>
<evidence type="ECO:0000256" key="3">
    <source>
        <dbReference type="PROSITE-ProRule" id="PRU00125"/>
    </source>
</evidence>
<evidence type="ECO:0000313" key="7">
    <source>
        <dbReference type="Proteomes" id="UP000038009"/>
    </source>
</evidence>
<dbReference type="InterPro" id="IPR001781">
    <property type="entry name" value="Znf_LIM"/>
</dbReference>
<evidence type="ECO:0000259" key="5">
    <source>
        <dbReference type="PROSITE" id="PS50023"/>
    </source>
</evidence>